<feature type="signal peptide" evidence="2">
    <location>
        <begin position="1"/>
        <end position="18"/>
    </location>
</feature>
<dbReference type="KEGG" id="crq:GCK72_006530"/>
<evidence type="ECO:0000256" key="2">
    <source>
        <dbReference type="SAM" id="SignalP"/>
    </source>
</evidence>
<comment type="caution">
    <text evidence="4">The sequence shown here is derived from an EMBL/GenBank/DDBJ whole genome shotgun (WGS) entry which is preliminary data.</text>
</comment>
<feature type="chain" id="PRO_5025558313" description="ShKT domain-containing protein" evidence="2">
    <location>
        <begin position="19"/>
        <end position="271"/>
    </location>
</feature>
<dbReference type="Gene3D" id="1.10.10.1870">
    <property type="entry name" value="ShTK domain-like"/>
    <property type="match status" value="2"/>
</dbReference>
<dbReference type="AlphaFoldDB" id="A0A6A5HJL0"/>
<organism evidence="4 5">
    <name type="scientific">Caenorhabditis remanei</name>
    <name type="common">Caenorhabditis vulgaris</name>
    <dbReference type="NCBI Taxonomy" id="31234"/>
    <lineage>
        <taxon>Eukaryota</taxon>
        <taxon>Metazoa</taxon>
        <taxon>Ecdysozoa</taxon>
        <taxon>Nematoda</taxon>
        <taxon>Chromadorea</taxon>
        <taxon>Rhabditida</taxon>
        <taxon>Rhabditina</taxon>
        <taxon>Rhabditomorpha</taxon>
        <taxon>Rhabditoidea</taxon>
        <taxon>Rhabditidae</taxon>
        <taxon>Peloderinae</taxon>
        <taxon>Caenorhabditis</taxon>
    </lineage>
</organism>
<accession>A0A6A5HJL0</accession>
<dbReference type="PANTHER" id="PTHR21724">
    <property type="entry name" value="SHKT DOMAIN-CONTAINING PROTEIN"/>
    <property type="match status" value="1"/>
</dbReference>
<evidence type="ECO:0000259" key="3">
    <source>
        <dbReference type="PROSITE" id="PS51670"/>
    </source>
</evidence>
<feature type="domain" description="ShKT" evidence="3">
    <location>
        <begin position="200"/>
        <end position="235"/>
    </location>
</feature>
<dbReference type="PROSITE" id="PS51670">
    <property type="entry name" value="SHKT"/>
    <property type="match status" value="1"/>
</dbReference>
<proteinExistence type="predicted"/>
<keyword evidence="2" id="KW-0732">Signal</keyword>
<reference evidence="4 5" key="1">
    <citation type="submission" date="2019-12" db="EMBL/GenBank/DDBJ databases">
        <title>Chromosome-level assembly of the Caenorhabditis remanei genome.</title>
        <authorList>
            <person name="Teterina A.A."/>
            <person name="Willis J.H."/>
            <person name="Phillips P.C."/>
        </authorList>
    </citation>
    <scope>NUCLEOTIDE SEQUENCE [LARGE SCALE GENOMIC DNA]</scope>
    <source>
        <strain evidence="4 5">PX506</strain>
        <tissue evidence="4">Whole organism</tissue>
    </source>
</reference>
<sequence>MISYQFLVFSLLIGVTVASGATCDDRGTPQYCQDNKEFCDDPFGSDTRYYCKKTCGLCSGSTTAPGKILWIVLDWEVLTTNHTISLEPFTTELLGSSIWSVGPFNGDTVVVVTSCPKAKASHETARRTASFGSRTPHGGSTPRRFMLVVLIPYPIRRADELITLMCYCRKTCGLCKDPNVAYTTKEPLPVPIKRTTKIVCKDDSGTENCEKKKHLCTNPVFPEYKESCLKTCGLCIDPADLPTTIPSCQDKSTGCAEKKYLCTNAFFSDFK</sequence>
<dbReference type="Proteomes" id="UP000483820">
    <property type="component" value="Chromosome II"/>
</dbReference>
<dbReference type="CTD" id="9815927"/>
<evidence type="ECO:0000313" key="5">
    <source>
        <dbReference type="Proteomes" id="UP000483820"/>
    </source>
</evidence>
<evidence type="ECO:0000256" key="1">
    <source>
        <dbReference type="PROSITE-ProRule" id="PRU01005"/>
    </source>
</evidence>
<evidence type="ECO:0000313" key="4">
    <source>
        <dbReference type="EMBL" id="KAF1766573.1"/>
    </source>
</evidence>
<dbReference type="EMBL" id="WUAV01000002">
    <property type="protein sequence ID" value="KAF1766573.1"/>
    <property type="molecule type" value="Genomic_DNA"/>
</dbReference>
<protein>
    <recommendedName>
        <fullName evidence="3">ShKT domain-containing protein</fullName>
    </recommendedName>
</protein>
<comment type="caution">
    <text evidence="1">Lacks conserved residue(s) required for the propagation of feature annotation.</text>
</comment>
<dbReference type="RefSeq" id="XP_053589863.1">
    <property type="nucleotide sequence ID" value="XM_053725669.1"/>
</dbReference>
<dbReference type="Pfam" id="PF01549">
    <property type="entry name" value="ShK"/>
    <property type="match status" value="3"/>
</dbReference>
<name>A0A6A5HJL0_CAERE</name>
<dbReference type="SMART" id="SM00254">
    <property type="entry name" value="ShKT"/>
    <property type="match status" value="2"/>
</dbReference>
<dbReference type="PANTHER" id="PTHR21724:SF100">
    <property type="entry name" value="SHKT DOMAIN-CONTAINING PROTEIN"/>
    <property type="match status" value="1"/>
</dbReference>
<gene>
    <name evidence="4" type="ORF">GCK72_006530</name>
</gene>
<dbReference type="InterPro" id="IPR003582">
    <property type="entry name" value="ShKT_dom"/>
</dbReference>
<dbReference type="GeneID" id="9815927"/>